<accession>X0SC05</accession>
<proteinExistence type="predicted"/>
<comment type="caution">
    <text evidence="1">The sequence shown here is derived from an EMBL/GenBank/DDBJ whole genome shotgun (WGS) entry which is preliminary data.</text>
</comment>
<dbReference type="AlphaFoldDB" id="X0SC05"/>
<name>X0SC05_9ZZZZ</name>
<gene>
    <name evidence="1" type="ORF">S01H1_18203</name>
</gene>
<evidence type="ECO:0000313" key="1">
    <source>
        <dbReference type="EMBL" id="GAF78539.1"/>
    </source>
</evidence>
<organism evidence="1">
    <name type="scientific">marine sediment metagenome</name>
    <dbReference type="NCBI Taxonomy" id="412755"/>
    <lineage>
        <taxon>unclassified sequences</taxon>
        <taxon>metagenomes</taxon>
        <taxon>ecological metagenomes</taxon>
    </lineage>
</organism>
<feature type="non-terminal residue" evidence="1">
    <location>
        <position position="101"/>
    </location>
</feature>
<reference evidence="1" key="1">
    <citation type="journal article" date="2014" name="Front. Microbiol.">
        <title>High frequency of phylogenetically diverse reductive dehalogenase-homologous genes in deep subseafloor sedimentary metagenomes.</title>
        <authorList>
            <person name="Kawai M."/>
            <person name="Futagami T."/>
            <person name="Toyoda A."/>
            <person name="Takaki Y."/>
            <person name="Nishi S."/>
            <person name="Hori S."/>
            <person name="Arai W."/>
            <person name="Tsubouchi T."/>
            <person name="Morono Y."/>
            <person name="Uchiyama I."/>
            <person name="Ito T."/>
            <person name="Fujiyama A."/>
            <person name="Inagaki F."/>
            <person name="Takami H."/>
        </authorList>
    </citation>
    <scope>NUCLEOTIDE SEQUENCE</scope>
    <source>
        <strain evidence="1">Expedition CK06-06</strain>
    </source>
</reference>
<protein>
    <submittedName>
        <fullName evidence="1">Uncharacterized protein</fullName>
    </submittedName>
</protein>
<sequence length="101" mass="11551">MGEVEINDIRAAGDFKGITFSKYKKTSAKKELLQCLRAKKIESACYWSAELICAGHYTDLWESVILFMSKHIHLGSPRLPVYLDMRFQSFKAIVQNGYLSD</sequence>
<dbReference type="EMBL" id="BARS01009713">
    <property type="protein sequence ID" value="GAF78539.1"/>
    <property type="molecule type" value="Genomic_DNA"/>
</dbReference>